<feature type="domain" description="HTH lysR-type" evidence="5">
    <location>
        <begin position="2"/>
        <end position="59"/>
    </location>
</feature>
<evidence type="ECO:0000313" key="7">
    <source>
        <dbReference type="Proteomes" id="UP000192634"/>
    </source>
</evidence>
<protein>
    <submittedName>
        <fullName evidence="6">DNA-binding transcriptional regulator, LysR family</fullName>
    </submittedName>
</protein>
<dbReference type="InterPro" id="IPR005119">
    <property type="entry name" value="LysR_subst-bd"/>
</dbReference>
<dbReference type="OrthoDB" id="4131546at2"/>
<dbReference type="AlphaFoldDB" id="A0A1W2AQR3"/>
<keyword evidence="3 6" id="KW-0238">DNA-binding</keyword>
<dbReference type="SUPFAM" id="SSF46785">
    <property type="entry name" value="Winged helix' DNA-binding domain"/>
    <property type="match status" value="1"/>
</dbReference>
<gene>
    <name evidence="6" type="ORF">SAMN06296429_106126</name>
</gene>
<dbReference type="Pfam" id="PF00126">
    <property type="entry name" value="HTH_1"/>
    <property type="match status" value="1"/>
</dbReference>
<proteinExistence type="inferred from homology"/>
<evidence type="ECO:0000256" key="1">
    <source>
        <dbReference type="ARBA" id="ARBA00009437"/>
    </source>
</evidence>
<reference evidence="6 7" key="1">
    <citation type="submission" date="2017-04" db="EMBL/GenBank/DDBJ databases">
        <authorList>
            <person name="Afonso C.L."/>
            <person name="Miller P.J."/>
            <person name="Scott M.A."/>
            <person name="Spackman E."/>
            <person name="Goraichik I."/>
            <person name="Dimitrov K.M."/>
            <person name="Suarez D.L."/>
            <person name="Swayne D.E."/>
        </authorList>
    </citation>
    <scope>NUCLEOTIDE SEQUENCE [LARGE SCALE GENOMIC DNA]</scope>
    <source>
        <strain evidence="6 7">CGMCC 1.12511</strain>
    </source>
</reference>
<dbReference type="PANTHER" id="PTHR30346">
    <property type="entry name" value="TRANSCRIPTIONAL DUAL REGULATOR HCAR-RELATED"/>
    <property type="match status" value="1"/>
</dbReference>
<evidence type="ECO:0000313" key="6">
    <source>
        <dbReference type="EMBL" id="SMC62781.1"/>
    </source>
</evidence>
<dbReference type="Pfam" id="PF03466">
    <property type="entry name" value="LysR_substrate"/>
    <property type="match status" value="1"/>
</dbReference>
<evidence type="ECO:0000256" key="4">
    <source>
        <dbReference type="ARBA" id="ARBA00023163"/>
    </source>
</evidence>
<dbReference type="EMBL" id="FWXN01000006">
    <property type="protein sequence ID" value="SMC62781.1"/>
    <property type="molecule type" value="Genomic_DNA"/>
</dbReference>
<accession>A0A1W2AQR3</accession>
<organism evidence="6 7">
    <name type="scientific">Janibacter indicus</name>
    <dbReference type="NCBI Taxonomy" id="857417"/>
    <lineage>
        <taxon>Bacteria</taxon>
        <taxon>Bacillati</taxon>
        <taxon>Actinomycetota</taxon>
        <taxon>Actinomycetes</taxon>
        <taxon>Micrococcales</taxon>
        <taxon>Intrasporangiaceae</taxon>
        <taxon>Janibacter</taxon>
    </lineage>
</organism>
<dbReference type="GO" id="GO:0032993">
    <property type="term" value="C:protein-DNA complex"/>
    <property type="evidence" value="ECO:0007669"/>
    <property type="project" value="TreeGrafter"/>
</dbReference>
<evidence type="ECO:0000256" key="3">
    <source>
        <dbReference type="ARBA" id="ARBA00023125"/>
    </source>
</evidence>
<dbReference type="RefSeq" id="WP_084450937.1">
    <property type="nucleotide sequence ID" value="NZ_CBDRLL010000006.1"/>
</dbReference>
<dbReference type="PANTHER" id="PTHR30346:SF29">
    <property type="entry name" value="LYSR SUBSTRATE-BINDING"/>
    <property type="match status" value="1"/>
</dbReference>
<name>A0A1W2AQR3_9MICO</name>
<evidence type="ECO:0000259" key="5">
    <source>
        <dbReference type="PROSITE" id="PS50931"/>
    </source>
</evidence>
<evidence type="ECO:0000256" key="2">
    <source>
        <dbReference type="ARBA" id="ARBA00023015"/>
    </source>
</evidence>
<dbReference type="InterPro" id="IPR036388">
    <property type="entry name" value="WH-like_DNA-bd_sf"/>
</dbReference>
<dbReference type="PROSITE" id="PS50931">
    <property type="entry name" value="HTH_LYSR"/>
    <property type="match status" value="1"/>
</dbReference>
<dbReference type="InterPro" id="IPR000847">
    <property type="entry name" value="LysR_HTH_N"/>
</dbReference>
<sequence>MLDVNRIRVFRAVVASGSVQAAARHLGYTPSTISQHITALQRETGLTLFEKAGRGIVPTATGRLLAAESEELMGNLARLTGMVDDLRAGHTGGLEIASFSSAAQQWVPSVVRRLREEFPGLVVDLALNETALQQQGLRADIDIRVEDLEVELPETPGRCRRVLAEETYVCVVPRDHPLADRGEIGLADLVDEAWIRDDRVESMCTQIINRAAAAAGVTPNYVARSDDHHTAMAFVAAGVGVCVLPRLAALTAPAGTAVLEVSDPVPRRRIVALLRDSSETNPAAQRAIDLLLEAARGVDEARAA</sequence>
<dbReference type="Proteomes" id="UP000192634">
    <property type="component" value="Unassembled WGS sequence"/>
</dbReference>
<dbReference type="SUPFAM" id="SSF53850">
    <property type="entry name" value="Periplasmic binding protein-like II"/>
    <property type="match status" value="1"/>
</dbReference>
<dbReference type="GO" id="GO:0003677">
    <property type="term" value="F:DNA binding"/>
    <property type="evidence" value="ECO:0007669"/>
    <property type="project" value="UniProtKB-KW"/>
</dbReference>
<keyword evidence="4" id="KW-0804">Transcription</keyword>
<keyword evidence="2" id="KW-0805">Transcription regulation</keyword>
<comment type="similarity">
    <text evidence="1">Belongs to the LysR transcriptional regulatory family.</text>
</comment>
<dbReference type="Gene3D" id="3.40.190.10">
    <property type="entry name" value="Periplasmic binding protein-like II"/>
    <property type="match status" value="2"/>
</dbReference>
<dbReference type="InterPro" id="IPR036390">
    <property type="entry name" value="WH_DNA-bd_sf"/>
</dbReference>
<dbReference type="GO" id="GO:0003700">
    <property type="term" value="F:DNA-binding transcription factor activity"/>
    <property type="evidence" value="ECO:0007669"/>
    <property type="project" value="InterPro"/>
</dbReference>
<dbReference type="Gene3D" id="1.10.10.10">
    <property type="entry name" value="Winged helix-like DNA-binding domain superfamily/Winged helix DNA-binding domain"/>
    <property type="match status" value="1"/>
</dbReference>